<evidence type="ECO:0000313" key="1">
    <source>
        <dbReference type="EMBL" id="KAI7956794.1"/>
    </source>
</evidence>
<gene>
    <name evidence="1" type="ORF">MJO28_003889</name>
</gene>
<comment type="caution">
    <text evidence="1">The sequence shown here is derived from an EMBL/GenBank/DDBJ whole genome shotgun (WGS) entry which is preliminary data.</text>
</comment>
<proteinExistence type="predicted"/>
<evidence type="ECO:0000313" key="2">
    <source>
        <dbReference type="Proteomes" id="UP001060170"/>
    </source>
</evidence>
<reference evidence="2" key="1">
    <citation type="journal article" date="2018" name="BMC Genomics">
        <title>Genomic insights into host adaptation between the wheat stripe rust pathogen (Puccinia striiformis f. sp. tritici) and the barley stripe rust pathogen (Puccinia striiformis f. sp. hordei).</title>
        <authorList>
            <person name="Xia C."/>
            <person name="Wang M."/>
            <person name="Yin C."/>
            <person name="Cornejo O.E."/>
            <person name="Hulbert S.H."/>
            <person name="Chen X."/>
        </authorList>
    </citation>
    <scope>NUCLEOTIDE SEQUENCE [LARGE SCALE GENOMIC DNA]</scope>
    <source>
        <strain evidence="2">93-210</strain>
    </source>
</reference>
<dbReference type="EMBL" id="CM045868">
    <property type="protein sequence ID" value="KAI7956794.1"/>
    <property type="molecule type" value="Genomic_DNA"/>
</dbReference>
<accession>A0ACC0EME2</accession>
<dbReference type="Proteomes" id="UP001060170">
    <property type="component" value="Chromosome 4"/>
</dbReference>
<sequence>MDDKRTITPEHSTTLGAAAPIYMMLINQLNKASHKYDRQEMIPAAKEMVRKLRGYFDAAVKKPVYLCSTILDPRLKMTVFDRPGFLEMIKVNKETILENFKIEAQRFKRNQYKNDQMNDEPDPKACRNTFKSSLFTKKRRQIGSLNDEIDCYLSSETEERPCNPLHYWKSKSEQFPSLANMAQTFLAVPASSAPSERAFSAGRHIQEYTRNRLCIGTLEALICLKDWVDEDVIKIGLMKMSSMSDTLRQPMLRLKVTFVISSLLAPSQSLDFSTFLSLSQCVSYNSL</sequence>
<organism evidence="1 2">
    <name type="scientific">Puccinia striiformis f. sp. tritici</name>
    <dbReference type="NCBI Taxonomy" id="168172"/>
    <lineage>
        <taxon>Eukaryota</taxon>
        <taxon>Fungi</taxon>
        <taxon>Dikarya</taxon>
        <taxon>Basidiomycota</taxon>
        <taxon>Pucciniomycotina</taxon>
        <taxon>Pucciniomycetes</taxon>
        <taxon>Pucciniales</taxon>
        <taxon>Pucciniaceae</taxon>
        <taxon>Puccinia</taxon>
    </lineage>
</organism>
<reference evidence="1 2" key="3">
    <citation type="journal article" date="2022" name="Microbiol. Spectr.">
        <title>Folding features and dynamics of 3D genome architecture in plant fungal pathogens.</title>
        <authorList>
            <person name="Xia C."/>
        </authorList>
    </citation>
    <scope>NUCLEOTIDE SEQUENCE [LARGE SCALE GENOMIC DNA]</scope>
    <source>
        <strain evidence="1 2">93-210</strain>
    </source>
</reference>
<protein>
    <submittedName>
        <fullName evidence="1">Uncharacterized protein</fullName>
    </submittedName>
</protein>
<reference evidence="2" key="2">
    <citation type="journal article" date="2018" name="Mol. Plant Microbe Interact.">
        <title>Genome sequence resources for the wheat stripe rust pathogen (Puccinia striiformis f. sp. tritici) and the barley stripe rust pathogen (Puccinia striiformis f. sp. hordei).</title>
        <authorList>
            <person name="Xia C."/>
            <person name="Wang M."/>
            <person name="Yin C."/>
            <person name="Cornejo O.E."/>
            <person name="Hulbert S.H."/>
            <person name="Chen X."/>
        </authorList>
    </citation>
    <scope>NUCLEOTIDE SEQUENCE [LARGE SCALE GENOMIC DNA]</scope>
    <source>
        <strain evidence="2">93-210</strain>
    </source>
</reference>
<keyword evidence="2" id="KW-1185">Reference proteome</keyword>
<name>A0ACC0EME2_9BASI</name>